<dbReference type="PANTHER" id="PTHR38790:SF4">
    <property type="entry name" value="2EXR DOMAIN-CONTAINING PROTEIN"/>
    <property type="match status" value="1"/>
</dbReference>
<feature type="region of interest" description="Disordered" evidence="1">
    <location>
        <begin position="141"/>
        <end position="162"/>
    </location>
</feature>
<evidence type="ECO:0000259" key="2">
    <source>
        <dbReference type="Pfam" id="PF24864"/>
    </source>
</evidence>
<dbReference type="Pfam" id="PF24864">
    <property type="entry name" value="DUF7730"/>
    <property type="match status" value="1"/>
</dbReference>
<dbReference type="GeneID" id="37257850"/>
<dbReference type="InterPro" id="IPR056632">
    <property type="entry name" value="DUF7730"/>
</dbReference>
<reference evidence="4" key="1">
    <citation type="submission" date="2014-10" db="EMBL/GenBank/DDBJ databases">
        <authorList>
            <person name="King R."/>
        </authorList>
    </citation>
    <scope>NUCLEOTIDE SEQUENCE [LARGE SCALE GENOMIC DNA]</scope>
    <source>
        <strain evidence="4">A3/5</strain>
    </source>
</reference>
<keyword evidence="4" id="KW-1185">Reference proteome</keyword>
<sequence>MAPSSPVTDDSPCASPESPGYSIASPGSPGSPVLATVESPTSLVVEPLADWRDHVHNIPRLPSPRPRALTPNGFRESDTNDQQRQIPTLLQNCSWFKIPPHLRRDILRLAFGDRRLHMGLKFDASLSPSWHSSGIVCNRVSPEEEGPMTRGSLKDGPWVDECDSPDQDTESIGIMGWLLSCRQNYAETIDILYSMNTILIYDEALLTHLTQLILPRRLALVTSLEITWPANTTDELDPLVHRLSLPQFPNLKRLYISLQAHEGCEAGLNHGSITSFLAEFVRNRSDIIECAVALPFRSFESIAHHLIQVDSSWERKTYSQIWSSLDGSLHAVRLPYVDSYPKPPFQLGPNPGAGYWLLEGTAAPLTWRWRSNSHEWTGLFAGWEDWGENAEN</sequence>
<feature type="domain" description="DUF7730" evidence="2">
    <location>
        <begin position="92"/>
        <end position="230"/>
    </location>
</feature>
<dbReference type="EMBL" id="LN649230">
    <property type="protein sequence ID" value="CEI61775.1"/>
    <property type="molecule type" value="Genomic_DNA"/>
</dbReference>
<dbReference type="AlphaFoldDB" id="A0A2L2TQE2"/>
<organism evidence="3 4">
    <name type="scientific">Fusarium venenatum</name>
    <dbReference type="NCBI Taxonomy" id="56646"/>
    <lineage>
        <taxon>Eukaryota</taxon>
        <taxon>Fungi</taxon>
        <taxon>Dikarya</taxon>
        <taxon>Ascomycota</taxon>
        <taxon>Pezizomycotina</taxon>
        <taxon>Sordariomycetes</taxon>
        <taxon>Hypocreomycetidae</taxon>
        <taxon>Hypocreales</taxon>
        <taxon>Nectriaceae</taxon>
        <taxon>Fusarium</taxon>
    </lineage>
</organism>
<dbReference type="STRING" id="56646.A0A2L2TQE2"/>
<proteinExistence type="predicted"/>
<dbReference type="Proteomes" id="UP000245910">
    <property type="component" value="Chromosome II"/>
</dbReference>
<protein>
    <recommendedName>
        <fullName evidence="2">DUF7730 domain-containing protein</fullName>
    </recommendedName>
</protein>
<name>A0A2L2TQE2_9HYPO</name>
<feature type="region of interest" description="Disordered" evidence="1">
    <location>
        <begin position="1"/>
        <end position="35"/>
    </location>
</feature>
<dbReference type="RefSeq" id="XP_025585495.1">
    <property type="nucleotide sequence ID" value="XM_025734717.2"/>
</dbReference>
<evidence type="ECO:0000313" key="3">
    <source>
        <dbReference type="EMBL" id="CEI61775.1"/>
    </source>
</evidence>
<dbReference type="PANTHER" id="PTHR38790">
    <property type="entry name" value="2EXR DOMAIN-CONTAINING PROTEIN-RELATED"/>
    <property type="match status" value="1"/>
</dbReference>
<accession>A0A2L2TQE2</accession>
<dbReference type="KEGG" id="fvn:FVRRES_06211"/>
<dbReference type="OrthoDB" id="515692at2759"/>
<evidence type="ECO:0000313" key="4">
    <source>
        <dbReference type="Proteomes" id="UP000245910"/>
    </source>
</evidence>
<evidence type="ECO:0000256" key="1">
    <source>
        <dbReference type="SAM" id="MobiDB-lite"/>
    </source>
</evidence>
<feature type="region of interest" description="Disordered" evidence="1">
    <location>
        <begin position="56"/>
        <end position="82"/>
    </location>
</feature>